<dbReference type="InterPro" id="IPR002687">
    <property type="entry name" value="Nop_dom"/>
</dbReference>
<dbReference type="GO" id="GO:0042254">
    <property type="term" value="P:ribosome biogenesis"/>
    <property type="evidence" value="ECO:0007669"/>
    <property type="project" value="UniProtKB-KW"/>
</dbReference>
<comment type="subcellular location">
    <subcellularLocation>
        <location evidence="1">Nucleus</location>
        <location evidence="1">Nucleolus</location>
    </subcellularLocation>
</comment>
<comment type="similarity">
    <text evidence="2">Belongs to the NOP5/NOP56 family.</text>
</comment>
<evidence type="ECO:0000259" key="7">
    <source>
        <dbReference type="PROSITE" id="PS51358"/>
    </source>
</evidence>
<evidence type="ECO:0000313" key="9">
    <source>
        <dbReference type="Proteomes" id="UP001054837"/>
    </source>
</evidence>
<dbReference type="PANTHER" id="PTHR10894">
    <property type="entry name" value="NUCLEOLAR PROTEIN 5 NUCLEOLAR PROTEIN NOP5 NOP58"/>
    <property type="match status" value="1"/>
</dbReference>
<proteinExistence type="inferred from homology"/>
<feature type="compositionally biased region" description="Basic residues" evidence="6">
    <location>
        <begin position="542"/>
        <end position="551"/>
    </location>
</feature>
<comment type="caution">
    <text evidence="8">The sequence shown here is derived from an EMBL/GenBank/DDBJ whole genome shotgun (WGS) entry which is preliminary data.</text>
</comment>
<dbReference type="InterPro" id="IPR042239">
    <property type="entry name" value="Nop_C"/>
</dbReference>
<dbReference type="Gene3D" id="1.10.246.90">
    <property type="entry name" value="Nop domain"/>
    <property type="match status" value="1"/>
</dbReference>
<gene>
    <name evidence="8" type="primary">NOP56</name>
    <name evidence="8" type="ORF">CDAR_22391</name>
</gene>
<evidence type="ECO:0000256" key="6">
    <source>
        <dbReference type="SAM" id="MobiDB-lite"/>
    </source>
</evidence>
<keyword evidence="3" id="KW-0690">Ribosome biogenesis</keyword>
<keyword evidence="4" id="KW-0539">Nucleus</keyword>
<dbReference type="InterPro" id="IPR012974">
    <property type="entry name" value="NOP58/56_N"/>
</dbReference>
<dbReference type="AlphaFoldDB" id="A0AAV4UB39"/>
<organism evidence="8 9">
    <name type="scientific">Caerostris darwini</name>
    <dbReference type="NCBI Taxonomy" id="1538125"/>
    <lineage>
        <taxon>Eukaryota</taxon>
        <taxon>Metazoa</taxon>
        <taxon>Ecdysozoa</taxon>
        <taxon>Arthropoda</taxon>
        <taxon>Chelicerata</taxon>
        <taxon>Arachnida</taxon>
        <taxon>Araneae</taxon>
        <taxon>Araneomorphae</taxon>
        <taxon>Entelegynae</taxon>
        <taxon>Araneoidea</taxon>
        <taxon>Araneidae</taxon>
        <taxon>Caerostris</taxon>
    </lineage>
</organism>
<keyword evidence="9" id="KW-1185">Reference proteome</keyword>
<dbReference type="GO" id="GO:0032040">
    <property type="term" value="C:small-subunit processome"/>
    <property type="evidence" value="ECO:0007669"/>
    <property type="project" value="InterPro"/>
</dbReference>
<dbReference type="PANTHER" id="PTHR10894:SF0">
    <property type="entry name" value="NUCLEOLAR PROTEIN 56"/>
    <property type="match status" value="1"/>
</dbReference>
<evidence type="ECO:0000256" key="5">
    <source>
        <dbReference type="ARBA" id="ARBA00040742"/>
    </source>
</evidence>
<reference evidence="8 9" key="1">
    <citation type="submission" date="2021-06" db="EMBL/GenBank/DDBJ databases">
        <title>Caerostris darwini draft genome.</title>
        <authorList>
            <person name="Kono N."/>
            <person name="Arakawa K."/>
        </authorList>
    </citation>
    <scope>NUCLEOTIDE SEQUENCE [LARGE SCALE GENOMIC DNA]</scope>
</reference>
<accession>A0AAV4UB39</accession>
<feature type="compositionally biased region" description="Polar residues" evidence="6">
    <location>
        <begin position="450"/>
        <end position="462"/>
    </location>
</feature>
<dbReference type="GO" id="GO:0031428">
    <property type="term" value="C:box C/D methylation guide snoRNP complex"/>
    <property type="evidence" value="ECO:0007669"/>
    <property type="project" value="InterPro"/>
</dbReference>
<dbReference type="InterPro" id="IPR036070">
    <property type="entry name" value="Nop_dom_sf"/>
</dbReference>
<feature type="region of interest" description="Disordered" evidence="6">
    <location>
        <begin position="436"/>
        <end position="464"/>
    </location>
</feature>
<dbReference type="Gene3D" id="1.10.287.4070">
    <property type="match status" value="1"/>
</dbReference>
<feature type="compositionally biased region" description="Low complexity" evidence="6">
    <location>
        <begin position="502"/>
        <end position="515"/>
    </location>
</feature>
<name>A0AAV4UB39_9ARAC</name>
<dbReference type="PROSITE" id="PS51358">
    <property type="entry name" value="NOP"/>
    <property type="match status" value="1"/>
</dbReference>
<feature type="compositionally biased region" description="Basic residues" evidence="6">
    <location>
        <begin position="436"/>
        <end position="449"/>
    </location>
</feature>
<protein>
    <recommendedName>
        <fullName evidence="5">Nucleolar protein 56</fullName>
    </recommendedName>
</protein>
<evidence type="ECO:0000256" key="2">
    <source>
        <dbReference type="ARBA" id="ARBA00009211"/>
    </source>
</evidence>
<sequence length="558" mass="62424">MHQLYVLYENATGYALFRTTEFEEIALFLPQVKKSILDISKFRSIVFLTAFHSFESIKDSFENMKSILEGQIHMDLQLFLENNIPKASKSRQTVVLGVADPSLASSITDALGFSCLSSGVVPEIIRGIRFHLRKLIKGYKDQNLIIKSQLGLAHQHARSKLNMNVDNFDKLIIESVSAFDQLEKDINTGGNQIRHLFSCHFPELSTIVSDNELYIKCVKEIKNRKSMPENIENTLLTVLNDSEKVLKVMKAAETSMGMEIAEEDMKNIEESVERAFSLMKCRSEVEDYLNLKMQRIAPNLSALIGEKVGARLISRAGGLIALAKLPGSTVQVLGAEKSLFRAMKTKGVKSSDFSSIKNSAVIGKSIKGRSSRYLANKCSLAARIDCFSVKSESIHGEALKDAVEQQVRFYETGKFGPVQCEMTEERKAAAAAKKALRRKRKKERRRQKLSLKQPNGCLSSSESDVKTTESDIKILESNVNTQESVVNTPEPVKQKNKKRKSTVLVSESVVETPEPVKQKNKRKSTVLSAEEDQNVPENGIKKTPKLKKKRKSMGEINS</sequence>
<evidence type="ECO:0000256" key="1">
    <source>
        <dbReference type="ARBA" id="ARBA00004604"/>
    </source>
</evidence>
<dbReference type="Proteomes" id="UP001054837">
    <property type="component" value="Unassembled WGS sequence"/>
</dbReference>
<dbReference type="GO" id="GO:0030515">
    <property type="term" value="F:snoRNA binding"/>
    <property type="evidence" value="ECO:0007669"/>
    <property type="project" value="InterPro"/>
</dbReference>
<dbReference type="SMART" id="SM00931">
    <property type="entry name" value="NOSIC"/>
    <property type="match status" value="1"/>
</dbReference>
<feature type="domain" description="Nop" evidence="7">
    <location>
        <begin position="296"/>
        <end position="412"/>
    </location>
</feature>
<evidence type="ECO:0000256" key="4">
    <source>
        <dbReference type="ARBA" id="ARBA00023242"/>
    </source>
</evidence>
<dbReference type="InterPro" id="IPR045056">
    <property type="entry name" value="Nop56/Nop58"/>
</dbReference>
<evidence type="ECO:0000256" key="3">
    <source>
        <dbReference type="ARBA" id="ARBA00022517"/>
    </source>
</evidence>
<dbReference type="SUPFAM" id="SSF89124">
    <property type="entry name" value="Nop domain"/>
    <property type="match status" value="1"/>
</dbReference>
<dbReference type="EMBL" id="BPLQ01011019">
    <property type="protein sequence ID" value="GIY54966.1"/>
    <property type="molecule type" value="Genomic_DNA"/>
</dbReference>
<dbReference type="Pfam" id="PF08156">
    <property type="entry name" value="NOP5NT"/>
    <property type="match status" value="1"/>
</dbReference>
<evidence type="ECO:0000313" key="8">
    <source>
        <dbReference type="EMBL" id="GIY54966.1"/>
    </source>
</evidence>
<dbReference type="InterPro" id="IPR012976">
    <property type="entry name" value="NOSIC"/>
</dbReference>
<dbReference type="Pfam" id="PF01798">
    <property type="entry name" value="Nop"/>
    <property type="match status" value="1"/>
</dbReference>
<feature type="region of interest" description="Disordered" evidence="6">
    <location>
        <begin position="482"/>
        <end position="558"/>
    </location>
</feature>